<reference evidence="10 11" key="1">
    <citation type="journal article" date="2023" name="BMC Biol.">
        <title>The compact genome of the sponge Oopsacas minuta (Hexactinellida) is lacking key metazoan core genes.</title>
        <authorList>
            <person name="Santini S."/>
            <person name="Schenkelaars Q."/>
            <person name="Jourda C."/>
            <person name="Duchesne M."/>
            <person name="Belahbib H."/>
            <person name="Rocher C."/>
            <person name="Selva M."/>
            <person name="Riesgo A."/>
            <person name="Vervoort M."/>
            <person name="Leys S.P."/>
            <person name="Kodjabachian L."/>
            <person name="Le Bivic A."/>
            <person name="Borchiellini C."/>
            <person name="Claverie J.M."/>
            <person name="Renard E."/>
        </authorList>
    </citation>
    <scope>NUCLEOTIDE SEQUENCE [LARGE SCALE GENOMIC DNA]</scope>
    <source>
        <strain evidence="10">SPO-2</strain>
    </source>
</reference>
<name>A0AAV7JL66_9METZ</name>
<sequence>MPRHRKQSHTKTPPPLLSQEFLIQNHADIISVICILILLGLMFHPTNYIASLFISPQYIENATNVTIDAELLKLQPSLNIRNYVYGKGVKDLCTIFFYTCVCMVLHAVLQEYVWERISRRYHLSNTTSAKFYETGILAAFYLLSTVWGVMVIIEEKILSQPSVLWSGYYDNHVKMPFITKFYYLIQLAYWLHCYPELYFLKVPFAFVPSRVKLYTIAFLFTAISYYLSLQRFAICLLTMEAISEVIASAAKLLHYLNNDERAVFVFRRFWAPAFCIVRVVSVLLAVLVLYYGFGTEDVAMTTRIGMLVPTITLQILMSYVAFRAWKSVGKEVKKTQ</sequence>
<comment type="similarity">
    <text evidence="2">Belongs to the TRAM family.</text>
</comment>
<keyword evidence="7 8" id="KW-0472">Membrane</keyword>
<dbReference type="GO" id="GO:0005789">
    <property type="term" value="C:endoplasmic reticulum membrane"/>
    <property type="evidence" value="ECO:0007669"/>
    <property type="project" value="TreeGrafter"/>
</dbReference>
<evidence type="ECO:0000256" key="4">
    <source>
        <dbReference type="ARBA" id="ARBA00022692"/>
    </source>
</evidence>
<keyword evidence="5" id="KW-0653">Protein transport</keyword>
<dbReference type="PANTHER" id="PTHR12371:SF11">
    <property type="entry name" value="TRANSLOCATING CHAIN-ASSOCIATED MEMBRANE PROTEIN"/>
    <property type="match status" value="1"/>
</dbReference>
<evidence type="ECO:0000256" key="6">
    <source>
        <dbReference type="ARBA" id="ARBA00022989"/>
    </source>
</evidence>
<dbReference type="SMART" id="SM00724">
    <property type="entry name" value="TLC"/>
    <property type="match status" value="1"/>
</dbReference>
<keyword evidence="3" id="KW-0813">Transport</keyword>
<keyword evidence="6 8" id="KW-1133">Transmembrane helix</keyword>
<evidence type="ECO:0000256" key="5">
    <source>
        <dbReference type="ARBA" id="ARBA00022927"/>
    </source>
</evidence>
<keyword evidence="4 8" id="KW-0812">Transmembrane</keyword>
<organism evidence="10 11">
    <name type="scientific">Oopsacas minuta</name>
    <dbReference type="NCBI Taxonomy" id="111878"/>
    <lineage>
        <taxon>Eukaryota</taxon>
        <taxon>Metazoa</taxon>
        <taxon>Porifera</taxon>
        <taxon>Hexactinellida</taxon>
        <taxon>Hexasterophora</taxon>
        <taxon>Lyssacinosida</taxon>
        <taxon>Leucopsacidae</taxon>
        <taxon>Oopsacas</taxon>
    </lineage>
</organism>
<accession>A0AAV7JL66</accession>
<dbReference type="InterPro" id="IPR016447">
    <property type="entry name" value="Translocation_assoc_membrane"/>
</dbReference>
<feature type="transmembrane region" description="Helical" evidence="8">
    <location>
        <begin position="135"/>
        <end position="153"/>
    </location>
</feature>
<feature type="transmembrane region" description="Helical" evidence="8">
    <location>
        <begin position="269"/>
        <end position="292"/>
    </location>
</feature>
<evidence type="ECO:0000256" key="1">
    <source>
        <dbReference type="ARBA" id="ARBA00004141"/>
    </source>
</evidence>
<feature type="transmembrane region" description="Helical" evidence="8">
    <location>
        <begin position="21"/>
        <end position="43"/>
    </location>
</feature>
<keyword evidence="11" id="KW-1185">Reference proteome</keyword>
<dbReference type="Pfam" id="PF03798">
    <property type="entry name" value="TRAM_LAG1_CLN8"/>
    <property type="match status" value="1"/>
</dbReference>
<feature type="transmembrane region" description="Helical" evidence="8">
    <location>
        <begin position="304"/>
        <end position="325"/>
    </location>
</feature>
<feature type="transmembrane region" description="Helical" evidence="8">
    <location>
        <begin position="211"/>
        <end position="228"/>
    </location>
</feature>
<evidence type="ECO:0000256" key="3">
    <source>
        <dbReference type="ARBA" id="ARBA00022448"/>
    </source>
</evidence>
<protein>
    <recommendedName>
        <fullName evidence="9">TLC domain-containing protein</fullName>
    </recommendedName>
</protein>
<feature type="transmembrane region" description="Helical" evidence="8">
    <location>
        <begin position="95"/>
        <end position="114"/>
    </location>
</feature>
<dbReference type="GO" id="GO:0045048">
    <property type="term" value="P:protein insertion into ER membrane"/>
    <property type="evidence" value="ECO:0007669"/>
    <property type="project" value="TreeGrafter"/>
</dbReference>
<dbReference type="GO" id="GO:0006616">
    <property type="term" value="P:SRP-dependent cotranslational protein targeting to membrane, translocation"/>
    <property type="evidence" value="ECO:0007669"/>
    <property type="project" value="InterPro"/>
</dbReference>
<evidence type="ECO:0000256" key="2">
    <source>
        <dbReference type="ARBA" id="ARBA00005999"/>
    </source>
</evidence>
<dbReference type="EMBL" id="JAKMXF010000322">
    <property type="protein sequence ID" value="KAI6649100.1"/>
    <property type="molecule type" value="Genomic_DNA"/>
</dbReference>
<evidence type="ECO:0000256" key="8">
    <source>
        <dbReference type="SAM" id="Phobius"/>
    </source>
</evidence>
<evidence type="ECO:0000313" key="11">
    <source>
        <dbReference type="Proteomes" id="UP001165289"/>
    </source>
</evidence>
<gene>
    <name evidence="10" type="ORF">LOD99_6821</name>
</gene>
<dbReference type="InterPro" id="IPR006634">
    <property type="entry name" value="TLC-dom"/>
</dbReference>
<dbReference type="AlphaFoldDB" id="A0AAV7JL66"/>
<evidence type="ECO:0000259" key="9">
    <source>
        <dbReference type="SMART" id="SM00724"/>
    </source>
</evidence>
<comment type="caution">
    <text evidence="10">The sequence shown here is derived from an EMBL/GenBank/DDBJ whole genome shotgun (WGS) entry which is preliminary data.</text>
</comment>
<feature type="domain" description="TLC" evidence="9">
    <location>
        <begin position="129"/>
        <end position="333"/>
    </location>
</feature>
<dbReference type="Proteomes" id="UP001165289">
    <property type="component" value="Unassembled WGS sequence"/>
</dbReference>
<proteinExistence type="inferred from homology"/>
<dbReference type="PANTHER" id="PTHR12371">
    <property type="entry name" value="TRANSLOCATION ASSOCIATED MEMBRANE PROTEIN"/>
    <property type="match status" value="1"/>
</dbReference>
<evidence type="ECO:0000313" key="10">
    <source>
        <dbReference type="EMBL" id="KAI6649100.1"/>
    </source>
</evidence>
<evidence type="ECO:0000256" key="7">
    <source>
        <dbReference type="ARBA" id="ARBA00023136"/>
    </source>
</evidence>
<comment type="subcellular location">
    <subcellularLocation>
        <location evidence="1">Membrane</location>
        <topology evidence="1">Multi-pass membrane protein</topology>
    </subcellularLocation>
</comment>